<sequence length="781" mass="85227">MLQDPKATLSLKGKARDDAQFQLGWWDAAHLLEPTRRPLAWAKSSVIFTAHLVEPLVIARHFPSSQEFILPAPTPILKEPSKFDPLTIVSASPTDDWLFAYFPGRGSDGLGCLWRRGPGVDTWQARDSWPCPLGAGVIAVEWTVAPREWIISDSGSHRLPPRGPALPIATSLLLCVTQNHYVNLCFLPQHPGPARVVRLPLLQHNNSPEGPQAPNTSAVNLSDGQSTCVKAAFCLGYNESSVLIATRSHTLPLAGAHSSSFNAMDLHMSIGMPSEAPFSPEWESWGEETTINVCEINVSWKNGWCAVVSRPISQIHDASGHLTDLLFVTLPPSIPSAPSTPRSPRKGANVDTTARYLIASFLDFGDYTANPKSRMSVYSFSKTGSSPNNAHHSSWRWHAETQQSYDDQIVNFILPSMSKDGLLAGFLNMSGSVPFAKQADQDITIGRLSVMKLPDLTPDDRWEDAPLKSRAVRAGRDVPANIAYSPNRSLLCSIPSSTMLDSHTSIHALPQKHHTDTASAAADVAVAIATAILSRIPPNDVIHGLTKPAVSVEKVIDTLCRVEALLRQAAYQPQEFWFDTMLGIAAEIYLMKSHHASKDTDKQTYVDRAHAARDICSLSACCSAFEQCREEFTPSLDAVWNLIGLSSWLTEFIEALLKECVIVGDASPTTSSQTGTGNQVAPGSRSPSALFIHLSHPYPLDKLQKAAAHVKKFRDYISSLSASGENAQIAKDALLDVVDCSGVDLDHFQRVLGEVMQDLKQITNSKPAWHDDLSLAELICM</sequence>
<proteinExistence type="predicted"/>
<evidence type="ECO:0008006" key="3">
    <source>
        <dbReference type="Google" id="ProtNLM"/>
    </source>
</evidence>
<dbReference type="Proteomes" id="UP000218811">
    <property type="component" value="Unassembled WGS sequence"/>
</dbReference>
<organism evidence="1 2">
    <name type="scientific">Wolfiporia cocos (strain MD-104)</name>
    <name type="common">Brown rot fungus</name>
    <dbReference type="NCBI Taxonomy" id="742152"/>
    <lineage>
        <taxon>Eukaryota</taxon>
        <taxon>Fungi</taxon>
        <taxon>Dikarya</taxon>
        <taxon>Basidiomycota</taxon>
        <taxon>Agaricomycotina</taxon>
        <taxon>Agaricomycetes</taxon>
        <taxon>Polyporales</taxon>
        <taxon>Phaeolaceae</taxon>
        <taxon>Wolfiporia</taxon>
    </lineage>
</organism>
<gene>
    <name evidence="1" type="ORF">WOLCODRAFT_64515</name>
</gene>
<keyword evidence="2" id="KW-1185">Reference proteome</keyword>
<dbReference type="STRING" id="742152.A0A2H3J6U6"/>
<protein>
    <recommendedName>
        <fullName evidence="3">Transcription factor IIIC 90kDa subunit N-terminal domain-containing protein</fullName>
    </recommendedName>
</protein>
<name>A0A2H3J6U6_WOLCO</name>
<dbReference type="OrthoDB" id="2535907at2759"/>
<evidence type="ECO:0000313" key="2">
    <source>
        <dbReference type="Proteomes" id="UP000218811"/>
    </source>
</evidence>
<dbReference type="EMBL" id="KB467942">
    <property type="protein sequence ID" value="PCH37980.1"/>
    <property type="molecule type" value="Genomic_DNA"/>
</dbReference>
<reference evidence="1 2" key="1">
    <citation type="journal article" date="2012" name="Science">
        <title>The Paleozoic origin of enzymatic lignin decomposition reconstructed from 31 fungal genomes.</title>
        <authorList>
            <person name="Floudas D."/>
            <person name="Binder M."/>
            <person name="Riley R."/>
            <person name="Barry K."/>
            <person name="Blanchette R.A."/>
            <person name="Henrissat B."/>
            <person name="Martinez A.T."/>
            <person name="Otillar R."/>
            <person name="Spatafora J.W."/>
            <person name="Yadav J.S."/>
            <person name="Aerts A."/>
            <person name="Benoit I."/>
            <person name="Boyd A."/>
            <person name="Carlson A."/>
            <person name="Copeland A."/>
            <person name="Coutinho P.M."/>
            <person name="de Vries R.P."/>
            <person name="Ferreira P."/>
            <person name="Findley K."/>
            <person name="Foster B."/>
            <person name="Gaskell J."/>
            <person name="Glotzer D."/>
            <person name="Gorecki P."/>
            <person name="Heitman J."/>
            <person name="Hesse C."/>
            <person name="Hori C."/>
            <person name="Igarashi K."/>
            <person name="Jurgens J.A."/>
            <person name="Kallen N."/>
            <person name="Kersten P."/>
            <person name="Kohler A."/>
            <person name="Kuees U."/>
            <person name="Kumar T.K.A."/>
            <person name="Kuo A."/>
            <person name="LaButti K."/>
            <person name="Larrondo L.F."/>
            <person name="Lindquist E."/>
            <person name="Ling A."/>
            <person name="Lombard V."/>
            <person name="Lucas S."/>
            <person name="Lundell T."/>
            <person name="Martin R."/>
            <person name="McLaughlin D.J."/>
            <person name="Morgenstern I."/>
            <person name="Morin E."/>
            <person name="Murat C."/>
            <person name="Nagy L.G."/>
            <person name="Nolan M."/>
            <person name="Ohm R.A."/>
            <person name="Patyshakuliyeva A."/>
            <person name="Rokas A."/>
            <person name="Ruiz-Duenas F.J."/>
            <person name="Sabat G."/>
            <person name="Salamov A."/>
            <person name="Samejima M."/>
            <person name="Schmutz J."/>
            <person name="Slot J.C."/>
            <person name="St John F."/>
            <person name="Stenlid J."/>
            <person name="Sun H."/>
            <person name="Sun S."/>
            <person name="Syed K."/>
            <person name="Tsang A."/>
            <person name="Wiebenga A."/>
            <person name="Young D."/>
            <person name="Pisabarro A."/>
            <person name="Eastwood D.C."/>
            <person name="Martin F."/>
            <person name="Cullen D."/>
            <person name="Grigoriev I.V."/>
            <person name="Hibbett D.S."/>
        </authorList>
    </citation>
    <scope>NUCLEOTIDE SEQUENCE [LARGE SCALE GENOMIC DNA]</scope>
    <source>
        <strain evidence="1 2">MD-104</strain>
    </source>
</reference>
<accession>A0A2H3J6U6</accession>
<dbReference type="AlphaFoldDB" id="A0A2H3J6U6"/>
<dbReference type="OMA" id="GIGCLWK"/>
<evidence type="ECO:0000313" key="1">
    <source>
        <dbReference type="EMBL" id="PCH37980.1"/>
    </source>
</evidence>